<comment type="caution">
    <text evidence="4">The sequence shown here is derived from an EMBL/GenBank/DDBJ whole genome shotgun (WGS) entry which is preliminary data.</text>
</comment>
<dbReference type="InterPro" id="IPR001611">
    <property type="entry name" value="Leu-rich_rpt"/>
</dbReference>
<dbReference type="EMBL" id="CM004404">
    <property type="protein sequence ID" value="OAY23286.1"/>
    <property type="molecule type" value="Genomic_DNA"/>
</dbReference>
<dbReference type="SUPFAM" id="SSF52075">
    <property type="entry name" value="Outer arm dynein light chain 1"/>
    <property type="match status" value="1"/>
</dbReference>
<dbReference type="Gene3D" id="3.80.10.10">
    <property type="entry name" value="Ribonuclease Inhibitor"/>
    <property type="match status" value="2"/>
</dbReference>
<keyword evidence="1" id="KW-0433">Leucine-rich repeat</keyword>
<gene>
    <name evidence="4" type="ORF">MANES_18G066400v8</name>
</gene>
<dbReference type="InterPro" id="IPR003591">
    <property type="entry name" value="Leu-rich_rpt_typical-subtyp"/>
</dbReference>
<evidence type="ECO:0000256" key="3">
    <source>
        <dbReference type="SAM" id="MobiDB-lite"/>
    </source>
</evidence>
<accession>A0A2C9U2N8</accession>
<organism evidence="4 5">
    <name type="scientific">Manihot esculenta</name>
    <name type="common">Cassava</name>
    <name type="synonym">Jatropha manihot</name>
    <dbReference type="NCBI Taxonomy" id="3983"/>
    <lineage>
        <taxon>Eukaryota</taxon>
        <taxon>Viridiplantae</taxon>
        <taxon>Streptophyta</taxon>
        <taxon>Embryophyta</taxon>
        <taxon>Tracheophyta</taxon>
        <taxon>Spermatophyta</taxon>
        <taxon>Magnoliopsida</taxon>
        <taxon>eudicotyledons</taxon>
        <taxon>Gunneridae</taxon>
        <taxon>Pentapetalae</taxon>
        <taxon>rosids</taxon>
        <taxon>fabids</taxon>
        <taxon>Malpighiales</taxon>
        <taxon>Euphorbiaceae</taxon>
        <taxon>Crotonoideae</taxon>
        <taxon>Manihoteae</taxon>
        <taxon>Manihot</taxon>
    </lineage>
</organism>
<dbReference type="PROSITE" id="PS51450">
    <property type="entry name" value="LRR"/>
    <property type="match status" value="4"/>
</dbReference>
<proteinExistence type="predicted"/>
<feature type="compositionally biased region" description="Polar residues" evidence="3">
    <location>
        <begin position="636"/>
        <end position="649"/>
    </location>
</feature>
<dbReference type="SMART" id="SM00365">
    <property type="entry name" value="LRR_SD22"/>
    <property type="match status" value="4"/>
</dbReference>
<name>A0A2C9U2N8_MANES</name>
<keyword evidence="2" id="KW-0677">Repeat</keyword>
<dbReference type="SMART" id="SM00369">
    <property type="entry name" value="LRR_TYP"/>
    <property type="match status" value="3"/>
</dbReference>
<keyword evidence="5" id="KW-1185">Reference proteome</keyword>
<dbReference type="PANTHER" id="PTHR15454">
    <property type="entry name" value="NISCHARIN RELATED"/>
    <property type="match status" value="1"/>
</dbReference>
<dbReference type="Gramene" id="Manes.18G066400.5.v8.1">
    <property type="protein sequence ID" value="Manes.18G066400.5.v8.1.CDS"/>
    <property type="gene ID" value="Manes.18G066400.v8.1"/>
</dbReference>
<feature type="region of interest" description="Disordered" evidence="3">
    <location>
        <begin position="624"/>
        <end position="681"/>
    </location>
</feature>
<dbReference type="FunFam" id="3.80.10.10:FF:000200">
    <property type="entry name" value="Outer arm dynein light chain 1 protein"/>
    <property type="match status" value="1"/>
</dbReference>
<evidence type="ECO:0000256" key="1">
    <source>
        <dbReference type="ARBA" id="ARBA00022614"/>
    </source>
</evidence>
<dbReference type="InterPro" id="IPR032675">
    <property type="entry name" value="LRR_dom_sf"/>
</dbReference>
<dbReference type="AlphaFoldDB" id="A0A2C9U2N8"/>
<reference evidence="5" key="1">
    <citation type="journal article" date="2016" name="Nat. Biotechnol.">
        <title>Sequencing wild and cultivated cassava and related species reveals extensive interspecific hybridization and genetic diversity.</title>
        <authorList>
            <person name="Bredeson J.V."/>
            <person name="Lyons J.B."/>
            <person name="Prochnik S.E."/>
            <person name="Wu G.A."/>
            <person name="Ha C.M."/>
            <person name="Edsinger-Gonzales E."/>
            <person name="Grimwood J."/>
            <person name="Schmutz J."/>
            <person name="Rabbi I.Y."/>
            <person name="Egesi C."/>
            <person name="Nauluvula P."/>
            <person name="Lebot V."/>
            <person name="Ndunguru J."/>
            <person name="Mkamilo G."/>
            <person name="Bart R.S."/>
            <person name="Setter T.L."/>
            <person name="Gleadow R.M."/>
            <person name="Kulakow P."/>
            <person name="Ferguson M.E."/>
            <person name="Rounsley S."/>
            <person name="Rokhsar D.S."/>
        </authorList>
    </citation>
    <scope>NUCLEOTIDE SEQUENCE [LARGE SCALE GENOMIC DNA]</scope>
    <source>
        <strain evidence="5">cv. AM560-2</strain>
    </source>
</reference>
<feature type="compositionally biased region" description="Low complexity" evidence="3">
    <location>
        <begin position="671"/>
        <end position="681"/>
    </location>
</feature>
<dbReference type="Pfam" id="PF13855">
    <property type="entry name" value="LRR_8"/>
    <property type="match status" value="1"/>
</dbReference>
<dbReference type="Gramene" id="Manes.18G066400.6.v8.1">
    <property type="protein sequence ID" value="Manes.18G066400.6.v8.1.CDS"/>
    <property type="gene ID" value="Manes.18G066400.v8.1"/>
</dbReference>
<dbReference type="PANTHER" id="PTHR15454:SF37">
    <property type="entry name" value="OUTER ARM DYNEIN LIGHT CHAIN 1 PROTEIN"/>
    <property type="match status" value="1"/>
</dbReference>
<feature type="compositionally biased region" description="Basic residues" evidence="3">
    <location>
        <begin position="656"/>
        <end position="670"/>
    </location>
</feature>
<dbReference type="Proteomes" id="UP000091857">
    <property type="component" value="Chromosome 18"/>
</dbReference>
<dbReference type="InterPro" id="IPR025875">
    <property type="entry name" value="Leu-rich_rpt_4"/>
</dbReference>
<dbReference type="FunFam" id="3.80.10.10:FF:000505">
    <property type="entry name" value="Outer arm dynein light chain 1 protein"/>
    <property type="match status" value="1"/>
</dbReference>
<feature type="region of interest" description="Disordered" evidence="3">
    <location>
        <begin position="290"/>
        <end position="312"/>
    </location>
</feature>
<dbReference type="Gramene" id="Manes.18G066400.4.v8.1">
    <property type="protein sequence ID" value="Manes.18G066400.4.v8.1.CDS"/>
    <property type="gene ID" value="Manes.18G066400.v8.1"/>
</dbReference>
<dbReference type="OrthoDB" id="1904536at2759"/>
<protein>
    <submittedName>
        <fullName evidence="4">Uncharacterized protein</fullName>
    </submittedName>
</protein>
<sequence>MAKFTCCFRLSAEEKEKKADAVSSGRAEFNKGRKTLKIRLEHPVKPFENDELKATTFSVSVDSVPFVRKDSPSVKLIRHESLGGDEAPEIAYEGEDEHEENASMKRELSDINLQDHVPDSGEDFTSGSPKFSFSNPFAIKVNEQIANGDEKDKGINEIQSGHVSDPGIGKAEFWGSPKLKRSCSNLETRKLLKRMDDHFVPSKSPYSGESQELDEKLREPGSPVSLISHRSADRVILKKHSSSQVLPSRSRKLWWKLFLWSHRNLHRPWTVKPKPQIVNNLKQQCGYTSDTVEPNRATTSSNIQSPGSFTGESLNKGCNNSYDDNQSWHGFHGGISGGLWPQKHWVAFSMETSPFTRVDEWVKDLETQEPTHIHEDNDAGNSDKGIVFPPSPDTGRSPGRTVANFTRTNLPEEILHANAVIQSLNSSSTVAHISGIGLKAIPSISCFTSLRSVNLSNNFIVYITQGSLPKGLHTLNLSRNKINTIEGLRELTRLRVLDLSYNRISRIGQGLSNCTIIKELYLAGNKISDVEGLHRLLKLTVLDLSFNKITTTKALGQLVANYNSLQALNLLGNPIQSNISDDQLRKAVCSLLPKLVYLNKQSIKPQRAREVLTDSVAKAALGTSSSWGSRRRATKRTNSSGSASSNMYRNSIGARQKNRSRSKSRTHHLKTTSSKHASSSH</sequence>
<dbReference type="GO" id="GO:0005737">
    <property type="term" value="C:cytoplasm"/>
    <property type="evidence" value="ECO:0000318"/>
    <property type="project" value="GO_Central"/>
</dbReference>
<dbReference type="STRING" id="3983.A0A2C9U2N8"/>
<evidence type="ECO:0000313" key="5">
    <source>
        <dbReference type="Proteomes" id="UP000091857"/>
    </source>
</evidence>
<evidence type="ECO:0000256" key="2">
    <source>
        <dbReference type="ARBA" id="ARBA00022737"/>
    </source>
</evidence>
<dbReference type="Pfam" id="PF12799">
    <property type="entry name" value="LRR_4"/>
    <property type="match status" value="1"/>
</dbReference>
<evidence type="ECO:0000313" key="4">
    <source>
        <dbReference type="EMBL" id="OAY23286.1"/>
    </source>
</evidence>